<organism evidence="1 2">
    <name type="scientific">Cucumis melo var. makuwa</name>
    <name type="common">Oriental melon</name>
    <dbReference type="NCBI Taxonomy" id="1194695"/>
    <lineage>
        <taxon>Eukaryota</taxon>
        <taxon>Viridiplantae</taxon>
        <taxon>Streptophyta</taxon>
        <taxon>Embryophyta</taxon>
        <taxon>Tracheophyta</taxon>
        <taxon>Spermatophyta</taxon>
        <taxon>Magnoliopsida</taxon>
        <taxon>eudicotyledons</taxon>
        <taxon>Gunneridae</taxon>
        <taxon>Pentapetalae</taxon>
        <taxon>rosids</taxon>
        <taxon>fabids</taxon>
        <taxon>Cucurbitales</taxon>
        <taxon>Cucurbitaceae</taxon>
        <taxon>Benincaseae</taxon>
        <taxon>Cucumis</taxon>
    </lineage>
</organism>
<comment type="caution">
    <text evidence="1">The sequence shown here is derived from an EMBL/GenBank/DDBJ whole genome shotgun (WGS) entry which is preliminary data.</text>
</comment>
<dbReference type="EMBL" id="SSTE01011342">
    <property type="protein sequence ID" value="KAA0051190.1"/>
    <property type="molecule type" value="Genomic_DNA"/>
</dbReference>
<evidence type="ECO:0000313" key="2">
    <source>
        <dbReference type="Proteomes" id="UP000321393"/>
    </source>
</evidence>
<reference evidence="1 2" key="1">
    <citation type="submission" date="2019-08" db="EMBL/GenBank/DDBJ databases">
        <title>Draft genome sequences of two oriental melons (Cucumis melo L. var makuwa).</title>
        <authorList>
            <person name="Kwon S.-Y."/>
        </authorList>
    </citation>
    <scope>NUCLEOTIDE SEQUENCE [LARGE SCALE GENOMIC DNA]</scope>
    <source>
        <strain evidence="2">cv. SW 3</strain>
        <tissue evidence="1">Leaf</tissue>
    </source>
</reference>
<name>A0A5A7U7L0_CUCMM</name>
<dbReference type="PANTHER" id="PTHR11439">
    <property type="entry name" value="GAG-POL-RELATED RETROTRANSPOSON"/>
    <property type="match status" value="1"/>
</dbReference>
<gene>
    <name evidence="1" type="ORF">E6C27_scaffold511G001490</name>
</gene>
<protein>
    <submittedName>
        <fullName evidence="1">Gag/pol protein</fullName>
    </submittedName>
</protein>
<accession>A0A5A7U7L0</accession>
<dbReference type="CDD" id="cd09272">
    <property type="entry name" value="RNase_HI_RT_Ty1"/>
    <property type="match status" value="1"/>
</dbReference>
<sequence length="226" mass="25665">MRNIPYASAVGSLMYAMLCTRPDICYSVGIVSRYQFKLGRDHWTTVKNILKYLRRTKDYMFVYGSKDLILTGYTNSDFQTDKDARKSTLGSVFTLNGGAVVWRSIKQSCIVDSTMEAEYVAACEAAKETVWLKKFLTDLEVVLNMHLPITLYCDNSGAVANSREPKSHKRGKHIERKYHLIREIVHQGDVIETKISSEQNMADPFTKALTAKVFESHLHGLGLRDL</sequence>
<dbReference type="OrthoDB" id="418757at2759"/>
<dbReference type="Proteomes" id="UP000321393">
    <property type="component" value="Unassembled WGS sequence"/>
</dbReference>
<evidence type="ECO:0000313" key="1">
    <source>
        <dbReference type="EMBL" id="KAA0051190.1"/>
    </source>
</evidence>
<dbReference type="PANTHER" id="PTHR11439:SF496">
    <property type="entry name" value="RNA-DIRECTED DNA POLYMERASE"/>
    <property type="match status" value="1"/>
</dbReference>
<dbReference type="AlphaFoldDB" id="A0A5A7U7L0"/>
<proteinExistence type="predicted"/>